<dbReference type="EMBL" id="BPPX01000057">
    <property type="protein sequence ID" value="GJC90648.1"/>
    <property type="molecule type" value="Genomic_DNA"/>
</dbReference>
<protein>
    <submittedName>
        <fullName evidence="2">Uncharacterized protein</fullName>
    </submittedName>
</protein>
<organism evidence="2 3">
    <name type="scientific">Colletotrichum liriopes</name>
    <dbReference type="NCBI Taxonomy" id="708192"/>
    <lineage>
        <taxon>Eukaryota</taxon>
        <taxon>Fungi</taxon>
        <taxon>Dikarya</taxon>
        <taxon>Ascomycota</taxon>
        <taxon>Pezizomycotina</taxon>
        <taxon>Sordariomycetes</taxon>
        <taxon>Hypocreomycetidae</taxon>
        <taxon>Glomerellales</taxon>
        <taxon>Glomerellaceae</taxon>
        <taxon>Colletotrichum</taxon>
        <taxon>Colletotrichum spaethianum species complex</taxon>
    </lineage>
</organism>
<feature type="region of interest" description="Disordered" evidence="1">
    <location>
        <begin position="1"/>
        <end position="62"/>
    </location>
</feature>
<comment type="caution">
    <text evidence="2">The sequence shown here is derived from an EMBL/GenBank/DDBJ whole genome shotgun (WGS) entry which is preliminary data.</text>
</comment>
<feature type="compositionally biased region" description="Polar residues" evidence="1">
    <location>
        <begin position="17"/>
        <end position="27"/>
    </location>
</feature>
<evidence type="ECO:0000256" key="1">
    <source>
        <dbReference type="SAM" id="MobiDB-lite"/>
    </source>
</evidence>
<sequence>MDGRHEEEDDDDRKEQLWQTTVKQTGRTMHWRKGRNAEGTRGRQTPAKKDKWRRRGGRVIGE</sequence>
<dbReference type="AlphaFoldDB" id="A0AA37H0B0"/>
<keyword evidence="3" id="KW-1185">Reference proteome</keyword>
<gene>
    <name evidence="2" type="ORF">ColLi_13486</name>
</gene>
<feature type="compositionally biased region" description="Basic residues" evidence="1">
    <location>
        <begin position="50"/>
        <end position="62"/>
    </location>
</feature>
<name>A0AA37H0B0_9PEZI</name>
<evidence type="ECO:0000313" key="3">
    <source>
        <dbReference type="Proteomes" id="UP001055172"/>
    </source>
</evidence>
<accession>A0AA37H0B0</accession>
<proteinExistence type="predicted"/>
<evidence type="ECO:0000313" key="2">
    <source>
        <dbReference type="EMBL" id="GJC90648.1"/>
    </source>
</evidence>
<dbReference type="Proteomes" id="UP001055172">
    <property type="component" value="Unassembled WGS sequence"/>
</dbReference>
<reference evidence="2 3" key="1">
    <citation type="submission" date="2021-07" db="EMBL/GenBank/DDBJ databases">
        <title>Genome data of Colletotrichum spaethianum.</title>
        <authorList>
            <person name="Utami Y.D."/>
            <person name="Hiruma K."/>
        </authorList>
    </citation>
    <scope>NUCLEOTIDE SEQUENCE [LARGE SCALE GENOMIC DNA]</scope>
    <source>
        <strain evidence="2 3">MAFF 242679</strain>
    </source>
</reference>